<name>A0A9P5N8Y5_GYMJU</name>
<sequence length="127" mass="13882">MFMPIYKQTESFQTKLELGMRAGAGDSIGRVSINLSMAKSLESRIDSMISFCPSITCCLSFDLEWPSVLGIPKHAGLRNGSPKCVIGHSGTVIEQFPNCCSSQISPHQPPTMTSQEAVKHLCTMDWS</sequence>
<reference evidence="1" key="1">
    <citation type="submission" date="2020-11" db="EMBL/GenBank/DDBJ databases">
        <authorList>
            <consortium name="DOE Joint Genome Institute"/>
            <person name="Ahrendt S."/>
            <person name="Riley R."/>
            <person name="Andreopoulos W."/>
            <person name="LaButti K."/>
            <person name="Pangilinan J."/>
            <person name="Ruiz-duenas F.J."/>
            <person name="Barrasa J.M."/>
            <person name="Sanchez-Garcia M."/>
            <person name="Camarero S."/>
            <person name="Miyauchi S."/>
            <person name="Serrano A."/>
            <person name="Linde D."/>
            <person name="Babiker R."/>
            <person name="Drula E."/>
            <person name="Ayuso-Fernandez I."/>
            <person name="Pacheco R."/>
            <person name="Padilla G."/>
            <person name="Ferreira P."/>
            <person name="Barriuso J."/>
            <person name="Kellner H."/>
            <person name="Castanera R."/>
            <person name="Alfaro M."/>
            <person name="Ramirez L."/>
            <person name="Pisabarro A.G."/>
            <person name="Kuo A."/>
            <person name="Tritt A."/>
            <person name="Lipzen A."/>
            <person name="He G."/>
            <person name="Yan M."/>
            <person name="Ng V."/>
            <person name="Cullen D."/>
            <person name="Martin F."/>
            <person name="Rosso M.-N."/>
            <person name="Henrissat B."/>
            <person name="Hibbett D."/>
            <person name="Martinez A.T."/>
            <person name="Grigoriev I.V."/>
        </authorList>
    </citation>
    <scope>NUCLEOTIDE SEQUENCE</scope>
    <source>
        <strain evidence="1">AH 44721</strain>
    </source>
</reference>
<accession>A0A9P5N8Y5</accession>
<evidence type="ECO:0000313" key="2">
    <source>
        <dbReference type="Proteomes" id="UP000724874"/>
    </source>
</evidence>
<organism evidence="1 2">
    <name type="scientific">Gymnopilus junonius</name>
    <name type="common">Spectacular rustgill mushroom</name>
    <name type="synonym">Gymnopilus spectabilis subsp. junonius</name>
    <dbReference type="NCBI Taxonomy" id="109634"/>
    <lineage>
        <taxon>Eukaryota</taxon>
        <taxon>Fungi</taxon>
        <taxon>Dikarya</taxon>
        <taxon>Basidiomycota</taxon>
        <taxon>Agaricomycotina</taxon>
        <taxon>Agaricomycetes</taxon>
        <taxon>Agaricomycetidae</taxon>
        <taxon>Agaricales</taxon>
        <taxon>Agaricineae</taxon>
        <taxon>Hymenogastraceae</taxon>
        <taxon>Gymnopilus</taxon>
    </lineage>
</organism>
<evidence type="ECO:0000313" key="1">
    <source>
        <dbReference type="EMBL" id="KAF8874460.1"/>
    </source>
</evidence>
<proteinExistence type="predicted"/>
<dbReference type="AlphaFoldDB" id="A0A9P5N8Y5"/>
<gene>
    <name evidence="1" type="ORF">CPB84DRAFT_1752960</name>
</gene>
<protein>
    <submittedName>
        <fullName evidence="1">Uncharacterized protein</fullName>
    </submittedName>
</protein>
<dbReference type="Proteomes" id="UP000724874">
    <property type="component" value="Unassembled WGS sequence"/>
</dbReference>
<keyword evidence="2" id="KW-1185">Reference proteome</keyword>
<comment type="caution">
    <text evidence="1">The sequence shown here is derived from an EMBL/GenBank/DDBJ whole genome shotgun (WGS) entry which is preliminary data.</text>
</comment>
<dbReference type="EMBL" id="JADNYJ010000213">
    <property type="protein sequence ID" value="KAF8874460.1"/>
    <property type="molecule type" value="Genomic_DNA"/>
</dbReference>